<dbReference type="Pfam" id="PF00266">
    <property type="entry name" value="Aminotran_5"/>
    <property type="match status" value="1"/>
</dbReference>
<evidence type="ECO:0000313" key="12">
    <source>
        <dbReference type="EMBL" id="GEN46446.1"/>
    </source>
</evidence>
<dbReference type="OrthoDB" id="9808002at2"/>
<keyword evidence="6" id="KW-0663">Pyridoxal phosphate</keyword>
<keyword evidence="5" id="KW-0479">Metal-binding</keyword>
<dbReference type="InterPro" id="IPR015424">
    <property type="entry name" value="PyrdxlP-dep_Trfase"/>
</dbReference>
<evidence type="ECO:0000256" key="6">
    <source>
        <dbReference type="ARBA" id="ARBA00022898"/>
    </source>
</evidence>
<feature type="domain" description="Aminotransferase class V" evidence="11">
    <location>
        <begin position="4"/>
        <end position="366"/>
    </location>
</feature>
<dbReference type="GO" id="GO:0051536">
    <property type="term" value="F:iron-sulfur cluster binding"/>
    <property type="evidence" value="ECO:0007669"/>
    <property type="project" value="UniProtKB-KW"/>
</dbReference>
<dbReference type="EMBL" id="BJYA01000015">
    <property type="protein sequence ID" value="GEN46446.1"/>
    <property type="molecule type" value="Genomic_DNA"/>
</dbReference>
<evidence type="ECO:0000256" key="9">
    <source>
        <dbReference type="ARBA" id="ARBA00050776"/>
    </source>
</evidence>
<evidence type="ECO:0000259" key="11">
    <source>
        <dbReference type="Pfam" id="PF00266"/>
    </source>
</evidence>
<dbReference type="FunFam" id="3.40.640.10:FF:000084">
    <property type="entry name" value="IscS-like cysteine desulfurase"/>
    <property type="match status" value="1"/>
</dbReference>
<keyword evidence="7" id="KW-0408">Iron</keyword>
<dbReference type="GO" id="GO:0031071">
    <property type="term" value="F:cysteine desulfurase activity"/>
    <property type="evidence" value="ECO:0007669"/>
    <property type="project" value="UniProtKB-EC"/>
</dbReference>
<dbReference type="RefSeq" id="WP_146817278.1">
    <property type="nucleotide sequence ID" value="NZ_BJYA01000015.1"/>
</dbReference>
<evidence type="ECO:0000256" key="1">
    <source>
        <dbReference type="ARBA" id="ARBA00001933"/>
    </source>
</evidence>
<comment type="caution">
    <text evidence="12">The sequence shown here is derived from an EMBL/GenBank/DDBJ whole genome shotgun (WGS) entry which is preliminary data.</text>
</comment>
<name>A0A511W5T0_9BACI</name>
<dbReference type="InterPro" id="IPR015421">
    <property type="entry name" value="PyrdxlP-dep_Trfase_major"/>
</dbReference>
<keyword evidence="13" id="KW-1185">Reference proteome</keyword>
<reference evidence="12 13" key="1">
    <citation type="submission" date="2019-07" db="EMBL/GenBank/DDBJ databases">
        <title>Whole genome shotgun sequence of Alkalibacillus haloalkaliphilus NBRC 103110.</title>
        <authorList>
            <person name="Hosoyama A."/>
            <person name="Uohara A."/>
            <person name="Ohji S."/>
            <person name="Ichikawa N."/>
        </authorList>
    </citation>
    <scope>NUCLEOTIDE SEQUENCE [LARGE SCALE GENOMIC DNA]</scope>
    <source>
        <strain evidence="12 13">NBRC 103110</strain>
    </source>
</reference>
<dbReference type="PANTHER" id="PTHR11601">
    <property type="entry name" value="CYSTEINE DESULFURYLASE FAMILY MEMBER"/>
    <property type="match status" value="1"/>
</dbReference>
<evidence type="ECO:0000256" key="4">
    <source>
        <dbReference type="ARBA" id="ARBA00022679"/>
    </source>
</evidence>
<comment type="catalytic activity">
    <reaction evidence="9">
        <text>(sulfur carrier)-H + L-cysteine = (sulfur carrier)-SH + L-alanine</text>
        <dbReference type="Rhea" id="RHEA:43892"/>
        <dbReference type="Rhea" id="RHEA-COMP:14737"/>
        <dbReference type="Rhea" id="RHEA-COMP:14739"/>
        <dbReference type="ChEBI" id="CHEBI:29917"/>
        <dbReference type="ChEBI" id="CHEBI:35235"/>
        <dbReference type="ChEBI" id="CHEBI:57972"/>
        <dbReference type="ChEBI" id="CHEBI:64428"/>
        <dbReference type="EC" id="2.8.1.7"/>
    </reaction>
</comment>
<dbReference type="SUPFAM" id="SSF53383">
    <property type="entry name" value="PLP-dependent transferases"/>
    <property type="match status" value="1"/>
</dbReference>
<keyword evidence="4" id="KW-0808">Transferase</keyword>
<sequence length="382" mass="42856">MSHIYLDHAATTPLHESVQEQMTSVMQNHFGNPSSIHFFGRDSRKLLDQARTTIAKSINAPFTSLIFTSGGTEANNLAIFGSAYANEQYGRHIITTQIEHHAVLHPCERLESEGFDVTYLPVDETGQVDLNQLKEALRDDTILVTIMSVNNEVGVIQPIQEIGELLEEHQAVFHTDAVQAYGVQQIDVQEMKVDLLTASSHKIYGPKGVGFLYKHEKHHLKQQVFGGEQERKWRSGTENTLAIAGFEQAVKVLMEERESRNTHYQALFNELIAQLEKQEMEFSINGDLNNRVSNIVNISFPKTEVEMFLTNLDLAGIAVSSGSACTAGSIDPSHVLKAMYGEEDERLYNSIRFSFGIHNTLDEMKQVAEKIQPIVERLKSLS</sequence>
<evidence type="ECO:0000256" key="5">
    <source>
        <dbReference type="ARBA" id="ARBA00022723"/>
    </source>
</evidence>
<dbReference type="Gene3D" id="3.90.1150.10">
    <property type="entry name" value="Aspartate Aminotransferase, domain 1"/>
    <property type="match status" value="1"/>
</dbReference>
<dbReference type="InterPro" id="IPR000192">
    <property type="entry name" value="Aminotrans_V_dom"/>
</dbReference>
<dbReference type="Proteomes" id="UP000321440">
    <property type="component" value="Unassembled WGS sequence"/>
</dbReference>
<dbReference type="InterPro" id="IPR016454">
    <property type="entry name" value="Cysteine_dSase"/>
</dbReference>
<comment type="cofactor">
    <cofactor evidence="1 10">
        <name>pyridoxal 5'-phosphate</name>
        <dbReference type="ChEBI" id="CHEBI:597326"/>
    </cofactor>
</comment>
<protein>
    <recommendedName>
        <fullName evidence="3">cysteine desulfurase</fullName>
        <ecNumber evidence="3">2.8.1.7</ecNumber>
    </recommendedName>
</protein>
<dbReference type="InterPro" id="IPR020578">
    <property type="entry name" value="Aminotrans_V_PyrdxlP_BS"/>
</dbReference>
<evidence type="ECO:0000256" key="8">
    <source>
        <dbReference type="ARBA" id="ARBA00023014"/>
    </source>
</evidence>
<evidence type="ECO:0000256" key="3">
    <source>
        <dbReference type="ARBA" id="ARBA00012239"/>
    </source>
</evidence>
<proteinExistence type="inferred from homology"/>
<dbReference type="PANTHER" id="PTHR11601:SF34">
    <property type="entry name" value="CYSTEINE DESULFURASE"/>
    <property type="match status" value="1"/>
</dbReference>
<dbReference type="PIRSF" id="PIRSF005572">
    <property type="entry name" value="NifS"/>
    <property type="match status" value="1"/>
</dbReference>
<evidence type="ECO:0000256" key="2">
    <source>
        <dbReference type="ARBA" id="ARBA00006490"/>
    </source>
</evidence>
<evidence type="ECO:0000256" key="10">
    <source>
        <dbReference type="RuleBase" id="RU004504"/>
    </source>
</evidence>
<organism evidence="12 13">
    <name type="scientific">Alkalibacillus haloalkaliphilus</name>
    <dbReference type="NCBI Taxonomy" id="94136"/>
    <lineage>
        <taxon>Bacteria</taxon>
        <taxon>Bacillati</taxon>
        <taxon>Bacillota</taxon>
        <taxon>Bacilli</taxon>
        <taxon>Bacillales</taxon>
        <taxon>Bacillaceae</taxon>
        <taxon>Alkalibacillus</taxon>
    </lineage>
</organism>
<gene>
    <name evidence="12" type="primary">iscS1</name>
    <name evidence="12" type="ORF">AHA02nite_22220</name>
</gene>
<dbReference type="GO" id="GO:0046872">
    <property type="term" value="F:metal ion binding"/>
    <property type="evidence" value="ECO:0007669"/>
    <property type="project" value="UniProtKB-KW"/>
</dbReference>
<accession>A0A511W5T0</accession>
<dbReference type="InterPro" id="IPR015422">
    <property type="entry name" value="PyrdxlP-dep_Trfase_small"/>
</dbReference>
<dbReference type="NCBIfam" id="NF002806">
    <property type="entry name" value="PRK02948.1"/>
    <property type="match status" value="1"/>
</dbReference>
<evidence type="ECO:0000256" key="7">
    <source>
        <dbReference type="ARBA" id="ARBA00023004"/>
    </source>
</evidence>
<dbReference type="Gene3D" id="1.10.260.50">
    <property type="match status" value="1"/>
</dbReference>
<dbReference type="EC" id="2.8.1.7" evidence="3"/>
<keyword evidence="8" id="KW-0411">Iron-sulfur</keyword>
<evidence type="ECO:0000313" key="13">
    <source>
        <dbReference type="Proteomes" id="UP000321440"/>
    </source>
</evidence>
<comment type="similarity">
    <text evidence="2">Belongs to the class-V pyridoxal-phosphate-dependent aminotransferase family. NifS/IscS subfamily.</text>
</comment>
<dbReference type="PROSITE" id="PS00595">
    <property type="entry name" value="AA_TRANSFER_CLASS_5"/>
    <property type="match status" value="1"/>
</dbReference>
<dbReference type="Gene3D" id="3.40.640.10">
    <property type="entry name" value="Type I PLP-dependent aspartate aminotransferase-like (Major domain)"/>
    <property type="match status" value="1"/>
</dbReference>
<dbReference type="AlphaFoldDB" id="A0A511W5T0"/>